<dbReference type="Proteomes" id="UP000663844">
    <property type="component" value="Unassembled WGS sequence"/>
</dbReference>
<feature type="non-terminal residue" evidence="4">
    <location>
        <position position="1"/>
    </location>
</feature>
<dbReference type="SUPFAM" id="SSF49785">
    <property type="entry name" value="Galactose-binding domain-like"/>
    <property type="match status" value="1"/>
</dbReference>
<proteinExistence type="predicted"/>
<keyword evidence="2" id="KW-0326">Glycosidase</keyword>
<dbReference type="EMBL" id="CAJOAZ010025292">
    <property type="protein sequence ID" value="CAF4391917.1"/>
    <property type="molecule type" value="Genomic_DNA"/>
</dbReference>
<organism evidence="4 5">
    <name type="scientific">Adineta steineri</name>
    <dbReference type="NCBI Taxonomy" id="433720"/>
    <lineage>
        <taxon>Eukaryota</taxon>
        <taxon>Metazoa</taxon>
        <taxon>Spiralia</taxon>
        <taxon>Gnathifera</taxon>
        <taxon>Rotifera</taxon>
        <taxon>Eurotatoria</taxon>
        <taxon>Bdelloidea</taxon>
        <taxon>Adinetida</taxon>
        <taxon>Adinetidae</taxon>
        <taxon>Adineta</taxon>
    </lineage>
</organism>
<feature type="domain" description="Glycoside hydrolase family 2 immunoglobulin-like beta-sandwich" evidence="3">
    <location>
        <begin position="102"/>
        <end position="182"/>
    </location>
</feature>
<comment type="caution">
    <text evidence="4">The sequence shown here is derived from an EMBL/GenBank/DDBJ whole genome shotgun (WGS) entry which is preliminary data.</text>
</comment>
<evidence type="ECO:0000313" key="4">
    <source>
        <dbReference type="EMBL" id="CAF4391917.1"/>
    </source>
</evidence>
<evidence type="ECO:0000256" key="2">
    <source>
        <dbReference type="ARBA" id="ARBA00023295"/>
    </source>
</evidence>
<dbReference type="InterPro" id="IPR036156">
    <property type="entry name" value="Beta-gal/glucu_dom_sf"/>
</dbReference>
<sequence length="182" mass="21961">DNELVVRVWDPTNQWYQARGKQMLDIDEPKSILYTPCSGIWGTVWLERVPNVYINRLQFKTKFFSKQIRFIYRVDLFLPNLHSKYELIDLKKNKQRLLNVPYDEILNKSEDNYEYKLEIIMSKQNNEHLITLTTNKSNQDNEFIFPISDINLWSPENPYLYNIRIHLYKSDTFIEEILSYIG</sequence>
<dbReference type="GO" id="GO:0004553">
    <property type="term" value="F:hydrolase activity, hydrolyzing O-glycosyl compounds"/>
    <property type="evidence" value="ECO:0007669"/>
    <property type="project" value="InterPro"/>
</dbReference>
<keyword evidence="1" id="KW-0378">Hydrolase</keyword>
<dbReference type="InterPro" id="IPR013783">
    <property type="entry name" value="Ig-like_fold"/>
</dbReference>
<evidence type="ECO:0000259" key="3">
    <source>
        <dbReference type="Pfam" id="PF00703"/>
    </source>
</evidence>
<dbReference type="Pfam" id="PF00703">
    <property type="entry name" value="Glyco_hydro_2"/>
    <property type="match status" value="1"/>
</dbReference>
<accession>A0A820NRA0</accession>
<dbReference type="AlphaFoldDB" id="A0A820NRA0"/>
<name>A0A820NRA0_9BILA</name>
<dbReference type="InterPro" id="IPR051913">
    <property type="entry name" value="GH2_Domain-Containing"/>
</dbReference>
<dbReference type="SUPFAM" id="SSF49303">
    <property type="entry name" value="beta-Galactosidase/glucuronidase domain"/>
    <property type="match status" value="1"/>
</dbReference>
<dbReference type="Gene3D" id="2.60.40.10">
    <property type="entry name" value="Immunoglobulins"/>
    <property type="match status" value="1"/>
</dbReference>
<protein>
    <recommendedName>
        <fullName evidence="3">Glycoside hydrolase family 2 immunoglobulin-like beta-sandwich domain-containing protein</fullName>
    </recommendedName>
</protein>
<gene>
    <name evidence="4" type="ORF">OXD698_LOCUS50956</name>
</gene>
<dbReference type="InterPro" id="IPR008979">
    <property type="entry name" value="Galactose-bd-like_sf"/>
</dbReference>
<dbReference type="PANTHER" id="PTHR42732">
    <property type="entry name" value="BETA-GALACTOSIDASE"/>
    <property type="match status" value="1"/>
</dbReference>
<evidence type="ECO:0000313" key="5">
    <source>
        <dbReference type="Proteomes" id="UP000663844"/>
    </source>
</evidence>
<dbReference type="PANTHER" id="PTHR42732:SF2">
    <property type="entry name" value="BETA-MANNOSIDASE"/>
    <property type="match status" value="1"/>
</dbReference>
<reference evidence="4" key="1">
    <citation type="submission" date="2021-02" db="EMBL/GenBank/DDBJ databases">
        <authorList>
            <person name="Nowell W R."/>
        </authorList>
    </citation>
    <scope>NUCLEOTIDE SEQUENCE</scope>
</reference>
<dbReference type="InterPro" id="IPR006102">
    <property type="entry name" value="Ig-like_GH2"/>
</dbReference>
<dbReference type="GO" id="GO:0005975">
    <property type="term" value="P:carbohydrate metabolic process"/>
    <property type="evidence" value="ECO:0007669"/>
    <property type="project" value="InterPro"/>
</dbReference>
<feature type="non-terminal residue" evidence="4">
    <location>
        <position position="182"/>
    </location>
</feature>
<evidence type="ECO:0000256" key="1">
    <source>
        <dbReference type="ARBA" id="ARBA00022801"/>
    </source>
</evidence>